<name>A0A7S1G3G0_9STRA</name>
<evidence type="ECO:0000256" key="1">
    <source>
        <dbReference type="ARBA" id="ARBA00006484"/>
    </source>
</evidence>
<organism evidence="5">
    <name type="scientific">Corethron hystrix</name>
    <dbReference type="NCBI Taxonomy" id="216773"/>
    <lineage>
        <taxon>Eukaryota</taxon>
        <taxon>Sar</taxon>
        <taxon>Stramenopiles</taxon>
        <taxon>Ochrophyta</taxon>
        <taxon>Bacillariophyta</taxon>
        <taxon>Coscinodiscophyceae</taxon>
        <taxon>Corethrophycidae</taxon>
        <taxon>Corethrales</taxon>
        <taxon>Corethraceae</taxon>
        <taxon>Corethron</taxon>
    </lineage>
</organism>
<sequence>MGARSEERGRQAVAAIKADHPDADVRLLLLDVSDDASVARAAERMRGVPLYALVNNAGVGFRTGDGTADGVLAANFYGPRRVTDAFVGAVAARVVNVSSGAASMWLRGKDAKTKAFFTTPAVSWEDLRAEVERRKGDTSGIGVYGLSKAGLNLITMQQAAAHTHLKCVSLSPGFIQTNMTQGFGAKLTAEKGTVSLKKCLFGDVVSGCYYGSDGLRSPLTMTRDPGTPEYEGEDEATINYSTYNR</sequence>
<evidence type="ECO:0008006" key="6">
    <source>
        <dbReference type="Google" id="ProtNLM"/>
    </source>
</evidence>
<dbReference type="InterPro" id="IPR036291">
    <property type="entry name" value="NAD(P)-bd_dom_sf"/>
</dbReference>
<accession>A0A7S1G3G0</accession>
<proteinExistence type="inferred from homology"/>
<evidence type="ECO:0000256" key="2">
    <source>
        <dbReference type="ARBA" id="ARBA00022857"/>
    </source>
</evidence>
<feature type="region of interest" description="Disordered" evidence="4">
    <location>
        <begin position="222"/>
        <end position="245"/>
    </location>
</feature>
<dbReference type="EMBL" id="HBFR01042048">
    <property type="protein sequence ID" value="CAD8903521.1"/>
    <property type="molecule type" value="Transcribed_RNA"/>
</dbReference>
<dbReference type="SUPFAM" id="SSF51735">
    <property type="entry name" value="NAD(P)-binding Rossmann-fold domains"/>
    <property type="match status" value="1"/>
</dbReference>
<dbReference type="Pfam" id="PF00106">
    <property type="entry name" value="adh_short"/>
    <property type="match status" value="1"/>
</dbReference>
<protein>
    <recommendedName>
        <fullName evidence="6">Protochlorophyllide reductase</fullName>
    </recommendedName>
</protein>
<dbReference type="Gene3D" id="3.40.50.720">
    <property type="entry name" value="NAD(P)-binding Rossmann-like Domain"/>
    <property type="match status" value="1"/>
</dbReference>
<keyword evidence="3" id="KW-0560">Oxidoreductase</keyword>
<comment type="similarity">
    <text evidence="1">Belongs to the short-chain dehydrogenases/reductases (SDR) family.</text>
</comment>
<evidence type="ECO:0000256" key="3">
    <source>
        <dbReference type="ARBA" id="ARBA00023002"/>
    </source>
</evidence>
<evidence type="ECO:0000313" key="5">
    <source>
        <dbReference type="EMBL" id="CAD8903521.1"/>
    </source>
</evidence>
<dbReference type="PANTHER" id="PTHR43963:SF6">
    <property type="entry name" value="CHAIN DEHYDROGENASE FAMILY PROTEIN, PUTATIVE (AFU_ORTHOLOGUE AFUA_3G15350)-RELATED"/>
    <property type="match status" value="1"/>
</dbReference>
<keyword evidence="2" id="KW-0521">NADP</keyword>
<gene>
    <name evidence="5" type="ORF">CHYS00102_LOCUS30741</name>
</gene>
<evidence type="ECO:0000256" key="4">
    <source>
        <dbReference type="SAM" id="MobiDB-lite"/>
    </source>
</evidence>
<dbReference type="PRINTS" id="PR00081">
    <property type="entry name" value="GDHRDH"/>
</dbReference>
<dbReference type="InterPro" id="IPR002347">
    <property type="entry name" value="SDR_fam"/>
</dbReference>
<dbReference type="GO" id="GO:0016491">
    <property type="term" value="F:oxidoreductase activity"/>
    <property type="evidence" value="ECO:0007669"/>
    <property type="project" value="UniProtKB-KW"/>
</dbReference>
<dbReference type="PANTHER" id="PTHR43963">
    <property type="entry name" value="CARBONYL REDUCTASE 1-RELATED"/>
    <property type="match status" value="1"/>
</dbReference>
<dbReference type="AlphaFoldDB" id="A0A7S1G3G0"/>
<reference evidence="5" key="1">
    <citation type="submission" date="2021-01" db="EMBL/GenBank/DDBJ databases">
        <authorList>
            <person name="Corre E."/>
            <person name="Pelletier E."/>
            <person name="Niang G."/>
            <person name="Scheremetjew M."/>
            <person name="Finn R."/>
            <person name="Kale V."/>
            <person name="Holt S."/>
            <person name="Cochrane G."/>
            <person name="Meng A."/>
            <person name="Brown T."/>
            <person name="Cohen L."/>
        </authorList>
    </citation>
    <scope>NUCLEOTIDE SEQUENCE</scope>
    <source>
        <strain evidence="5">308</strain>
    </source>
</reference>